<reference evidence="4 5" key="1">
    <citation type="submission" date="2018-12" db="EMBL/GenBank/DDBJ databases">
        <authorList>
            <consortium name="Pathogen Informatics"/>
        </authorList>
    </citation>
    <scope>NUCLEOTIDE SEQUENCE [LARGE SCALE GENOMIC DNA]</scope>
    <source>
        <strain evidence="4 5">NCTC12967</strain>
    </source>
</reference>
<dbReference type="PROSITE" id="PS50983">
    <property type="entry name" value="FE_B12_PBP"/>
    <property type="match status" value="1"/>
</dbReference>
<evidence type="ECO:0000313" key="4">
    <source>
        <dbReference type="EMBL" id="VEH70822.1"/>
    </source>
</evidence>
<feature type="region of interest" description="Disordered" evidence="2">
    <location>
        <begin position="1"/>
        <end position="28"/>
    </location>
</feature>
<feature type="domain" description="Fe/B12 periplasmic-binding" evidence="3">
    <location>
        <begin position="154"/>
        <end position="428"/>
    </location>
</feature>
<dbReference type="InterPro" id="IPR050902">
    <property type="entry name" value="ABC_Transporter_SBP"/>
</dbReference>
<keyword evidence="5" id="KW-1185">Reference proteome</keyword>
<sequence length="442" mass="47369">MEIRNGRATVTRENGKSGTVGEDHPKRTRHPGLVINVELTRTLAALAAVALLSLTACAQTSQTEGGASSSPAGIGSDGCVTQYDANADYFPEKTSFSHATGVTVEYHGSYKTVTVKEPLQGASPETYVLVQCGANPELPSELANAQRISIPVHRAATSSTTQLPAFELLGATDSLAAVQSPAFVWSEPITKLIADGKIVGFGNDSGGINVETLAAATPDLFFSSGTPDPAYDKIRELKIPVVGNSEWLENTPLGRSEWLKFTALFTNTEGTANQVFQKIESDYTAVKDKVQQTTERPTAITGAPFNGEWARPGGRSYVAAFLADAGMTYVFADDESNSSIPTAIETMLEAGARADIWLNADMMKKWPTISAIGTDDPRLVTIKAAQDGRVYNPTKRINAAGGNDYWEQGVVRPDLVLRDLAKAAHPELFADQDYTFYEQLPA</sequence>
<evidence type="ECO:0000313" key="5">
    <source>
        <dbReference type="Proteomes" id="UP000273044"/>
    </source>
</evidence>
<dbReference type="Pfam" id="PF01497">
    <property type="entry name" value="Peripla_BP_2"/>
    <property type="match status" value="1"/>
</dbReference>
<evidence type="ECO:0000259" key="3">
    <source>
        <dbReference type="PROSITE" id="PS50983"/>
    </source>
</evidence>
<proteinExistence type="inferred from homology"/>
<dbReference type="PANTHER" id="PTHR30535:SF34">
    <property type="entry name" value="MOLYBDATE-BINDING PROTEIN MOLA"/>
    <property type="match status" value="1"/>
</dbReference>
<evidence type="ECO:0000256" key="1">
    <source>
        <dbReference type="ARBA" id="ARBA00008814"/>
    </source>
</evidence>
<dbReference type="AlphaFoldDB" id="A0A448N0D4"/>
<dbReference type="SUPFAM" id="SSF53807">
    <property type="entry name" value="Helical backbone' metal receptor"/>
    <property type="match status" value="1"/>
</dbReference>
<dbReference type="PANTHER" id="PTHR30535">
    <property type="entry name" value="VITAMIN B12-BINDING PROTEIN"/>
    <property type="match status" value="1"/>
</dbReference>
<dbReference type="GO" id="GO:0071281">
    <property type="term" value="P:cellular response to iron ion"/>
    <property type="evidence" value="ECO:0007669"/>
    <property type="project" value="TreeGrafter"/>
</dbReference>
<accession>A0A448N0D4</accession>
<dbReference type="EMBL" id="LR134406">
    <property type="protein sequence ID" value="VEH70822.1"/>
    <property type="molecule type" value="Genomic_DNA"/>
</dbReference>
<dbReference type="Gene3D" id="3.40.50.1980">
    <property type="entry name" value="Nitrogenase molybdenum iron protein domain"/>
    <property type="match status" value="2"/>
</dbReference>
<gene>
    <name evidence="4" type="ORF">NCTC12967_02128</name>
</gene>
<protein>
    <submittedName>
        <fullName evidence="4">Periplasmic binding protein</fullName>
    </submittedName>
</protein>
<dbReference type="Proteomes" id="UP000273044">
    <property type="component" value="Chromosome"/>
</dbReference>
<evidence type="ECO:0000256" key="2">
    <source>
        <dbReference type="SAM" id="MobiDB-lite"/>
    </source>
</evidence>
<name>A0A448N0D4_9ACTN</name>
<organism evidence="4 5">
    <name type="scientific">Arachnia propionica</name>
    <dbReference type="NCBI Taxonomy" id="1750"/>
    <lineage>
        <taxon>Bacteria</taxon>
        <taxon>Bacillati</taxon>
        <taxon>Actinomycetota</taxon>
        <taxon>Actinomycetes</taxon>
        <taxon>Propionibacteriales</taxon>
        <taxon>Propionibacteriaceae</taxon>
        <taxon>Arachnia</taxon>
    </lineage>
</organism>
<dbReference type="InterPro" id="IPR002491">
    <property type="entry name" value="ABC_transptr_periplasmic_BD"/>
</dbReference>
<comment type="similarity">
    <text evidence="1">Belongs to the bacterial solute-binding protein 8 family.</text>
</comment>